<name>A0A7X1FYM4_9SPHN</name>
<protein>
    <submittedName>
        <fullName evidence="1">Uncharacterized protein</fullName>
    </submittedName>
</protein>
<evidence type="ECO:0000313" key="1">
    <source>
        <dbReference type="EMBL" id="MBC2669396.1"/>
    </source>
</evidence>
<comment type="caution">
    <text evidence="1">The sequence shown here is derived from an EMBL/GenBank/DDBJ whole genome shotgun (WGS) entry which is preliminary data.</text>
</comment>
<reference evidence="1 2" key="1">
    <citation type="submission" date="2020-08" db="EMBL/GenBank/DDBJ databases">
        <title>The genome sequence of type strain Novosphingobium piscinae KCTC 42194.</title>
        <authorList>
            <person name="Liu Y."/>
        </authorList>
    </citation>
    <scope>NUCLEOTIDE SEQUENCE [LARGE SCALE GENOMIC DNA]</scope>
    <source>
        <strain evidence="1 2">KCTC 42194</strain>
    </source>
</reference>
<gene>
    <name evidence="1" type="ORF">H7F53_09595</name>
</gene>
<evidence type="ECO:0000313" key="2">
    <source>
        <dbReference type="Proteomes" id="UP000551327"/>
    </source>
</evidence>
<dbReference type="AlphaFoldDB" id="A0A7X1FYM4"/>
<dbReference type="RefSeq" id="WP_185679264.1">
    <property type="nucleotide sequence ID" value="NZ_JACLAX010000008.1"/>
</dbReference>
<keyword evidence="2" id="KW-1185">Reference proteome</keyword>
<organism evidence="1 2">
    <name type="scientific">Novosphingobium piscinae</name>
    <dbReference type="NCBI Taxonomy" id="1507448"/>
    <lineage>
        <taxon>Bacteria</taxon>
        <taxon>Pseudomonadati</taxon>
        <taxon>Pseudomonadota</taxon>
        <taxon>Alphaproteobacteria</taxon>
        <taxon>Sphingomonadales</taxon>
        <taxon>Sphingomonadaceae</taxon>
        <taxon>Novosphingobium</taxon>
    </lineage>
</organism>
<sequence>MNAPLDELAEARAAREATLGAVQERLSAIEAALAGQSVGARVRHDAVTRVKGAAEETIAVARESRWVVVGTAALLALWVLRAPLVRVGRSLATRLDQGEPRAAWQRFREWTSRKAKL</sequence>
<dbReference type="Proteomes" id="UP000551327">
    <property type="component" value="Unassembled WGS sequence"/>
</dbReference>
<proteinExistence type="predicted"/>
<dbReference type="EMBL" id="JACLAX010000008">
    <property type="protein sequence ID" value="MBC2669396.1"/>
    <property type="molecule type" value="Genomic_DNA"/>
</dbReference>
<accession>A0A7X1FYM4</accession>